<keyword evidence="3" id="KW-1185">Reference proteome</keyword>
<dbReference type="PANTHER" id="PTHR33696:SF23">
    <property type="entry name" value="OS03G0674900 PROTEIN"/>
    <property type="match status" value="1"/>
</dbReference>
<proteinExistence type="predicted"/>
<evidence type="ECO:0000313" key="2">
    <source>
        <dbReference type="EMBL" id="GMJ02556.1"/>
    </source>
</evidence>
<evidence type="ECO:0000313" key="3">
    <source>
        <dbReference type="Proteomes" id="UP001165190"/>
    </source>
</evidence>
<dbReference type="Proteomes" id="UP001165190">
    <property type="component" value="Unassembled WGS sequence"/>
</dbReference>
<reference evidence="2" key="1">
    <citation type="submission" date="2023-05" db="EMBL/GenBank/DDBJ databases">
        <title>Genome and transcriptome analyses reveal genes involved in the formation of fine ridges on petal epidermal cells in Hibiscus trionum.</title>
        <authorList>
            <person name="Koshimizu S."/>
            <person name="Masuda S."/>
            <person name="Ishii T."/>
            <person name="Shirasu K."/>
            <person name="Hoshino A."/>
            <person name="Arita M."/>
        </authorList>
    </citation>
    <scope>NUCLEOTIDE SEQUENCE</scope>
    <source>
        <strain evidence="2">Hamamatsu line</strain>
    </source>
</reference>
<comment type="caution">
    <text evidence="2">The sequence shown here is derived from an EMBL/GenBank/DDBJ whole genome shotgun (WGS) entry which is preliminary data.</text>
</comment>
<dbReference type="PANTHER" id="PTHR33696">
    <property type="entry name" value="T22J18.15-RELATED"/>
    <property type="match status" value="1"/>
</dbReference>
<evidence type="ECO:0000256" key="1">
    <source>
        <dbReference type="SAM" id="MobiDB-lite"/>
    </source>
</evidence>
<protein>
    <submittedName>
        <fullName evidence="2">Uncharacterized protein</fullName>
    </submittedName>
</protein>
<dbReference type="OrthoDB" id="745459at2759"/>
<feature type="region of interest" description="Disordered" evidence="1">
    <location>
        <begin position="23"/>
        <end position="45"/>
    </location>
</feature>
<dbReference type="AlphaFoldDB" id="A0A9W7IU87"/>
<name>A0A9W7IU87_HIBTR</name>
<gene>
    <name evidence="2" type="ORF">HRI_003924800</name>
</gene>
<feature type="compositionally biased region" description="Polar residues" evidence="1">
    <location>
        <begin position="24"/>
        <end position="39"/>
    </location>
</feature>
<accession>A0A9W7IU87</accession>
<sequence length="145" mass="16184">MSHNEFYSQVNVPFSWELQPGVSKATSKNGSSTDTSRVTPNLPPPPCLSESARFCLNGSTRSLARKGNVNKRDDPFVAAYRKCTEYSNGESCTDDEIDACSGTNWTRKNMFTLSCKYSCSVSRDTAVRVSHCSKEKAKEEHKQRK</sequence>
<organism evidence="2 3">
    <name type="scientific">Hibiscus trionum</name>
    <name type="common">Flower of an hour</name>
    <dbReference type="NCBI Taxonomy" id="183268"/>
    <lineage>
        <taxon>Eukaryota</taxon>
        <taxon>Viridiplantae</taxon>
        <taxon>Streptophyta</taxon>
        <taxon>Embryophyta</taxon>
        <taxon>Tracheophyta</taxon>
        <taxon>Spermatophyta</taxon>
        <taxon>Magnoliopsida</taxon>
        <taxon>eudicotyledons</taxon>
        <taxon>Gunneridae</taxon>
        <taxon>Pentapetalae</taxon>
        <taxon>rosids</taxon>
        <taxon>malvids</taxon>
        <taxon>Malvales</taxon>
        <taxon>Malvaceae</taxon>
        <taxon>Malvoideae</taxon>
        <taxon>Hibiscus</taxon>
    </lineage>
</organism>
<dbReference type="EMBL" id="BSYR01000036">
    <property type="protein sequence ID" value="GMJ02556.1"/>
    <property type="molecule type" value="Genomic_DNA"/>
</dbReference>